<dbReference type="InterPro" id="IPR017932">
    <property type="entry name" value="GATase_2_dom"/>
</dbReference>
<dbReference type="GO" id="GO:0004044">
    <property type="term" value="F:amidophosphoribosyltransferase activity"/>
    <property type="evidence" value="ECO:0007669"/>
    <property type="project" value="UniProtKB-EC"/>
</dbReference>
<feature type="binding site" evidence="10">
    <location>
        <position position="394"/>
    </location>
    <ligand>
        <name>[4Fe-4S] cluster</name>
        <dbReference type="ChEBI" id="CHEBI:49883"/>
    </ligand>
</feature>
<dbReference type="PIRSF" id="PIRSF000485">
    <property type="entry name" value="Amd_phspho_trans"/>
    <property type="match status" value="1"/>
</dbReference>
<evidence type="ECO:0000256" key="6">
    <source>
        <dbReference type="ARBA" id="ARBA00022755"/>
    </source>
</evidence>
<proteinExistence type="inferred from homology"/>
<feature type="binding site" evidence="10">
    <location>
        <position position="196"/>
    </location>
    <ligand>
        <name>[4Fe-4S] cluster</name>
        <dbReference type="ChEBI" id="CHEBI:49883"/>
    </ligand>
</feature>
<evidence type="ECO:0000256" key="5">
    <source>
        <dbReference type="ARBA" id="ARBA00022679"/>
    </source>
</evidence>
<dbReference type="GO" id="GO:0009113">
    <property type="term" value="P:purine nucleobase biosynthetic process"/>
    <property type="evidence" value="ECO:0007669"/>
    <property type="project" value="InterPro"/>
</dbReference>
<dbReference type="AlphaFoldDB" id="A0A6A9QKD1"/>
<dbReference type="Gene3D" id="3.40.50.2020">
    <property type="match status" value="1"/>
</dbReference>
<evidence type="ECO:0000313" key="13">
    <source>
        <dbReference type="Proteomes" id="UP000470772"/>
    </source>
</evidence>
<keyword evidence="5 8" id="KW-0808">Transferase</keyword>
<evidence type="ECO:0000256" key="2">
    <source>
        <dbReference type="ARBA" id="ARBA00010138"/>
    </source>
</evidence>
<keyword evidence="6 8" id="KW-0658">Purine biosynthesis</keyword>
<dbReference type="GO" id="GO:0051536">
    <property type="term" value="F:iron-sulfur cluster binding"/>
    <property type="evidence" value="ECO:0007669"/>
    <property type="project" value="UniProtKB-KW"/>
</dbReference>
<feature type="binding site" evidence="9">
    <location>
        <position position="306"/>
    </location>
    <ligand>
        <name>Mg(2+)</name>
        <dbReference type="ChEBI" id="CHEBI:18420"/>
    </ligand>
</feature>
<dbReference type="Proteomes" id="UP000470772">
    <property type="component" value="Unassembled WGS sequence"/>
</dbReference>
<dbReference type="InterPro" id="IPR029055">
    <property type="entry name" value="Ntn_hydrolases_N"/>
</dbReference>
<dbReference type="InterPro" id="IPR029057">
    <property type="entry name" value="PRTase-like"/>
</dbReference>
<evidence type="ECO:0000256" key="4">
    <source>
        <dbReference type="ARBA" id="ARBA00022676"/>
    </source>
</evidence>
<dbReference type="InterPro" id="IPR005854">
    <property type="entry name" value="PurF"/>
</dbReference>
<comment type="similarity">
    <text evidence="2 8">In the C-terminal section; belongs to the purine/pyrimidine phosphoribosyltransferase family.</text>
</comment>
<reference evidence="12 13" key="1">
    <citation type="submission" date="2019-10" db="EMBL/GenBank/DDBJ databases">
        <title>Sequencing and Assembly of Multiple Reported Metal-Biooxidizing Members of the Extremely Thermoacidophilic Archaeal Family Sulfolobaceae.</title>
        <authorList>
            <person name="Counts J.A."/>
            <person name="Kelly R.M."/>
        </authorList>
    </citation>
    <scope>NUCLEOTIDE SEQUENCE [LARGE SCALE GENOMIC DNA]</scope>
    <source>
        <strain evidence="12 13">DSM 6482</strain>
    </source>
</reference>
<evidence type="ECO:0000313" key="12">
    <source>
        <dbReference type="EMBL" id="MUN28178.1"/>
    </source>
</evidence>
<keyword evidence="10" id="KW-0411">Iron-sulfur</keyword>
<dbReference type="EC" id="2.4.2.14" evidence="3 8"/>
<dbReference type="InterPro" id="IPR000836">
    <property type="entry name" value="PRTase_dom"/>
</dbReference>
<comment type="caution">
    <text evidence="12">The sequence shown here is derived from an EMBL/GenBank/DDBJ whole genome shotgun (WGS) entry which is preliminary data.</text>
</comment>
<dbReference type="OrthoDB" id="5976at2157"/>
<dbReference type="SUPFAM" id="SSF53271">
    <property type="entry name" value="PRTase-like"/>
    <property type="match status" value="1"/>
</dbReference>
<comment type="pathway">
    <text evidence="1 8">Purine metabolism; IMP biosynthesis via de novo pathway; N(1)-(5-phospho-D-ribosyl)glycinamide from 5-phospho-alpha-D-ribose 1-diphosphate: step 1/2.</text>
</comment>
<evidence type="ECO:0000256" key="9">
    <source>
        <dbReference type="PIRSR" id="PIRSR000485-2"/>
    </source>
</evidence>
<dbReference type="Pfam" id="PF00156">
    <property type="entry name" value="Pribosyltran"/>
    <property type="match status" value="1"/>
</dbReference>
<evidence type="ECO:0000256" key="1">
    <source>
        <dbReference type="ARBA" id="ARBA00005209"/>
    </source>
</evidence>
<evidence type="ECO:0000256" key="7">
    <source>
        <dbReference type="ARBA" id="ARBA00022962"/>
    </source>
</evidence>
<feature type="domain" description="Glutamine amidotransferase type-2" evidence="11">
    <location>
        <begin position="2"/>
        <end position="181"/>
    </location>
</feature>
<comment type="cofactor">
    <cofactor evidence="10">
        <name>[4Fe-4S] cluster</name>
        <dbReference type="ChEBI" id="CHEBI:49883"/>
    </cofactor>
    <text evidence="10">Binds 1 [4Fe-4S] cluster per subunit.</text>
</comment>
<dbReference type="PROSITE" id="PS51278">
    <property type="entry name" value="GATASE_TYPE_2"/>
    <property type="match status" value="1"/>
</dbReference>
<feature type="binding site" evidence="9">
    <location>
        <position position="243"/>
    </location>
    <ligand>
        <name>Mg(2+)</name>
        <dbReference type="ChEBI" id="CHEBI:18420"/>
    </ligand>
</feature>
<dbReference type="PANTHER" id="PTHR11907">
    <property type="entry name" value="AMIDOPHOSPHORIBOSYLTRANSFERASE"/>
    <property type="match status" value="1"/>
</dbReference>
<sequence length="403" mass="44237">MAGLIGLLSFDKIWNINKFLYYGLVGLQHRGYSQSGISLLSEGGIIKSMKSKVAPEDLEVGELEGWAGIGYTGTSGYPIQVDGLSVAIDGVLSDPDSFVSFLQKDPKEAIRSTRFPFSFVAITKEGKLMAYRDHLGLKPLSLGGFGFDMAIVASEMTSMNVIGGEFRREMKPGELVIIDRFNVKSVQVREPEKNYCSIEYIYQARIDSFVNENDIYSLRLRIGEKLAEEFPIDADTVIGVPDTALPFAVGYSRKTGIPLDLGFTRTGSPIRTMLASDDFTKVVGIQLKLNPIKSAVFNKRMILIDDSMVTGTTLKNTVFNLRRLGAKEVHILIGSPKLSNKCPYGVAVPEEKELIAANLPDSEIAKVIGADSIHWLSLEGLYSAIGHRALCIGCMTGKYPTKW</sequence>
<dbReference type="RefSeq" id="WP_054838221.1">
    <property type="nucleotide sequence ID" value="NZ_BBBY01000006.1"/>
</dbReference>
<keyword evidence="4 8" id="KW-0328">Glycosyltransferase</keyword>
<dbReference type="CDD" id="cd06223">
    <property type="entry name" value="PRTases_typeI"/>
    <property type="match status" value="1"/>
</dbReference>
<comment type="catalytic activity">
    <reaction evidence="8">
        <text>5-phospho-beta-D-ribosylamine + L-glutamate + diphosphate = 5-phospho-alpha-D-ribose 1-diphosphate + L-glutamine + H2O</text>
        <dbReference type="Rhea" id="RHEA:14905"/>
        <dbReference type="ChEBI" id="CHEBI:15377"/>
        <dbReference type="ChEBI" id="CHEBI:29985"/>
        <dbReference type="ChEBI" id="CHEBI:33019"/>
        <dbReference type="ChEBI" id="CHEBI:58017"/>
        <dbReference type="ChEBI" id="CHEBI:58359"/>
        <dbReference type="ChEBI" id="CHEBI:58681"/>
        <dbReference type="EC" id="2.4.2.14"/>
    </reaction>
</comment>
<organism evidence="12 13">
    <name type="scientific">Sulfuracidifex metallicus DSM 6482 = JCM 9184</name>
    <dbReference type="NCBI Taxonomy" id="523847"/>
    <lineage>
        <taxon>Archaea</taxon>
        <taxon>Thermoproteota</taxon>
        <taxon>Thermoprotei</taxon>
        <taxon>Sulfolobales</taxon>
        <taxon>Sulfolobaceae</taxon>
        <taxon>Sulfuracidifex</taxon>
    </lineage>
</organism>
<keyword evidence="13" id="KW-1185">Reference proteome</keyword>
<evidence type="ECO:0000256" key="10">
    <source>
        <dbReference type="PIRSR" id="PIRSR000485-3"/>
    </source>
</evidence>
<feature type="binding site" evidence="10">
    <location>
        <position position="391"/>
    </location>
    <ligand>
        <name>[4Fe-4S] cluster</name>
        <dbReference type="ChEBI" id="CHEBI:49883"/>
    </ligand>
</feature>
<dbReference type="GO" id="GO:0006189">
    <property type="term" value="P:'de novo' IMP biosynthetic process"/>
    <property type="evidence" value="ECO:0007669"/>
    <property type="project" value="UniProtKB-UniPathway"/>
</dbReference>
<dbReference type="GO" id="GO:0046872">
    <property type="term" value="F:metal ion binding"/>
    <property type="evidence" value="ECO:0007669"/>
    <property type="project" value="UniProtKB-KW"/>
</dbReference>
<dbReference type="UniPathway" id="UPA00074">
    <property type="reaction ID" value="UER00124"/>
</dbReference>
<gene>
    <name evidence="12" type="ORF">GC250_01545</name>
</gene>
<keyword evidence="9" id="KW-0479">Metal-binding</keyword>
<dbReference type="EMBL" id="WGGD01000005">
    <property type="protein sequence ID" value="MUN28178.1"/>
    <property type="molecule type" value="Genomic_DNA"/>
</dbReference>
<protein>
    <recommendedName>
        <fullName evidence="3 8">Amidophosphoribosyltransferase</fullName>
        <shortName evidence="8">ATase</shortName>
        <ecNumber evidence="3 8">2.4.2.14</ecNumber>
    </recommendedName>
    <alternativeName>
        <fullName evidence="8">Glutamine phosphoribosylpyrophosphate amidotransferase</fullName>
    </alternativeName>
</protein>
<keyword evidence="10" id="KW-0408">Iron</keyword>
<accession>A0A6A9QKD1</accession>
<evidence type="ECO:0000259" key="11">
    <source>
        <dbReference type="PROSITE" id="PS51278"/>
    </source>
</evidence>
<evidence type="ECO:0000256" key="8">
    <source>
        <dbReference type="PIRNR" id="PIRNR000485"/>
    </source>
</evidence>
<evidence type="ECO:0000256" key="3">
    <source>
        <dbReference type="ARBA" id="ARBA00011941"/>
    </source>
</evidence>
<dbReference type="SUPFAM" id="SSF56235">
    <property type="entry name" value="N-terminal nucleophile aminohydrolases (Ntn hydrolases)"/>
    <property type="match status" value="1"/>
</dbReference>
<feature type="binding site" evidence="9">
    <location>
        <position position="305"/>
    </location>
    <ligand>
        <name>Mg(2+)</name>
        <dbReference type="ChEBI" id="CHEBI:18420"/>
    </ligand>
</feature>
<dbReference type="Gene3D" id="3.60.20.10">
    <property type="entry name" value="Glutamine Phosphoribosylpyrophosphate, subunit 1, domain 1"/>
    <property type="match status" value="1"/>
</dbReference>
<name>A0A6A9QKD1_SULME</name>
<keyword evidence="7" id="KW-0315">Glutamine amidotransferase</keyword>
<keyword evidence="9" id="KW-0460">Magnesium</keyword>
<feature type="binding site" evidence="10">
    <location>
        <position position="342"/>
    </location>
    <ligand>
        <name>[4Fe-4S] cluster</name>
        <dbReference type="ChEBI" id="CHEBI:49883"/>
    </ligand>
</feature>
<comment type="cofactor">
    <cofactor evidence="9">
        <name>Mg(2+)</name>
        <dbReference type="ChEBI" id="CHEBI:18420"/>
    </cofactor>
    <text evidence="9">Binds 1 Mg(2+) ion per subunit.</text>
</comment>